<evidence type="ECO:0000256" key="2">
    <source>
        <dbReference type="SAM" id="Phobius"/>
    </source>
</evidence>
<dbReference type="EMBL" id="JAUEPU010000027">
    <property type="protein sequence ID" value="KAK0492959.1"/>
    <property type="molecule type" value="Genomic_DNA"/>
</dbReference>
<feature type="region of interest" description="Disordered" evidence="1">
    <location>
        <begin position="1"/>
        <end position="42"/>
    </location>
</feature>
<keyword evidence="4" id="KW-1185">Reference proteome</keyword>
<organism evidence="3 4">
    <name type="scientific">Armillaria luteobubalina</name>
    <dbReference type="NCBI Taxonomy" id="153913"/>
    <lineage>
        <taxon>Eukaryota</taxon>
        <taxon>Fungi</taxon>
        <taxon>Dikarya</taxon>
        <taxon>Basidiomycota</taxon>
        <taxon>Agaricomycotina</taxon>
        <taxon>Agaricomycetes</taxon>
        <taxon>Agaricomycetidae</taxon>
        <taxon>Agaricales</taxon>
        <taxon>Marasmiineae</taxon>
        <taxon>Physalacriaceae</taxon>
        <taxon>Armillaria</taxon>
    </lineage>
</organism>
<feature type="transmembrane region" description="Helical" evidence="2">
    <location>
        <begin position="84"/>
        <end position="103"/>
    </location>
</feature>
<name>A0AA39UQG9_9AGAR</name>
<keyword evidence="2" id="KW-0472">Membrane</keyword>
<comment type="caution">
    <text evidence="3">The sequence shown here is derived from an EMBL/GenBank/DDBJ whole genome shotgun (WGS) entry which is preliminary data.</text>
</comment>
<accession>A0AA39UQG9</accession>
<evidence type="ECO:0000256" key="1">
    <source>
        <dbReference type="SAM" id="MobiDB-lite"/>
    </source>
</evidence>
<evidence type="ECO:0000313" key="3">
    <source>
        <dbReference type="EMBL" id="KAK0492959.1"/>
    </source>
</evidence>
<keyword evidence="2" id="KW-0812">Transmembrane</keyword>
<dbReference type="Proteomes" id="UP001175228">
    <property type="component" value="Unassembled WGS sequence"/>
</dbReference>
<protein>
    <submittedName>
        <fullName evidence="3">Uncharacterized protein</fullName>
    </submittedName>
</protein>
<sequence>MTESTKDSSDDILASPLPLPCSNATSLSPPSPTEASPPPYSIDVDQDVQHRNDRHHLYSANPEVTILHISALTYFSRLSSKRTLPAIAIFVICMLLLTLYAVGPSAKENHHQVIHDSLSWAHLTPSERCLRFGTREYSAQLMGVPTGEDGLRWCKDKTIIIHSFNIGKPEYCTVDVDESAPTNHRILGHWTVDFKEPSCKTLWENFQDKGCVANGSKTHRVEAHMGNHQPPWDNWREMCSTTPADYGGHHFDQPSSCDHRGIFGGIWGVWFVEDESC</sequence>
<evidence type="ECO:0000313" key="4">
    <source>
        <dbReference type="Proteomes" id="UP001175228"/>
    </source>
</evidence>
<reference evidence="3" key="1">
    <citation type="submission" date="2023-06" db="EMBL/GenBank/DDBJ databases">
        <authorList>
            <consortium name="Lawrence Berkeley National Laboratory"/>
            <person name="Ahrendt S."/>
            <person name="Sahu N."/>
            <person name="Indic B."/>
            <person name="Wong-Bajracharya J."/>
            <person name="Merenyi Z."/>
            <person name="Ke H.-M."/>
            <person name="Monk M."/>
            <person name="Kocsube S."/>
            <person name="Drula E."/>
            <person name="Lipzen A."/>
            <person name="Balint B."/>
            <person name="Henrissat B."/>
            <person name="Andreopoulos B."/>
            <person name="Martin F.M."/>
            <person name="Harder C.B."/>
            <person name="Rigling D."/>
            <person name="Ford K.L."/>
            <person name="Foster G.D."/>
            <person name="Pangilinan J."/>
            <person name="Papanicolaou A."/>
            <person name="Barry K."/>
            <person name="LaButti K."/>
            <person name="Viragh M."/>
            <person name="Koriabine M."/>
            <person name="Yan M."/>
            <person name="Riley R."/>
            <person name="Champramary S."/>
            <person name="Plett K.L."/>
            <person name="Tsai I.J."/>
            <person name="Slot J."/>
            <person name="Sipos G."/>
            <person name="Plett J."/>
            <person name="Nagy L.G."/>
            <person name="Grigoriev I.V."/>
        </authorList>
    </citation>
    <scope>NUCLEOTIDE SEQUENCE</scope>
    <source>
        <strain evidence="3">HWK02</strain>
    </source>
</reference>
<gene>
    <name evidence="3" type="ORF">EDD18DRAFT_442398</name>
</gene>
<keyword evidence="2" id="KW-1133">Transmembrane helix</keyword>
<feature type="compositionally biased region" description="Pro residues" evidence="1">
    <location>
        <begin position="29"/>
        <end position="40"/>
    </location>
</feature>
<dbReference type="AlphaFoldDB" id="A0AA39UQG9"/>
<proteinExistence type="predicted"/>